<keyword evidence="3" id="KW-0540">Nuclease</keyword>
<evidence type="ECO:0000256" key="1">
    <source>
        <dbReference type="ARBA" id="ARBA00022801"/>
    </source>
</evidence>
<reference evidence="3" key="2">
    <citation type="submission" date="2013-08" db="EMBL/GenBank/DDBJ databases">
        <title>Draft genome sequence of Anaerofustis stercorihominis (DSM 17244).</title>
        <authorList>
            <person name="Sudarsanam P."/>
            <person name="Ley R."/>
            <person name="Guruge J."/>
            <person name="Turnbaugh P.J."/>
            <person name="Mahowald M."/>
            <person name="Liep D."/>
            <person name="Gordon J."/>
        </authorList>
    </citation>
    <scope>NUCLEOTIDE SEQUENCE</scope>
    <source>
        <strain evidence="3">DSM 17244</strain>
    </source>
</reference>
<dbReference type="InterPro" id="IPR029052">
    <property type="entry name" value="Metallo-depent_PP-like"/>
</dbReference>
<dbReference type="AlphaFoldDB" id="B1CAY8"/>
<dbReference type="Pfam" id="PF00149">
    <property type="entry name" value="Metallophos"/>
    <property type="match status" value="1"/>
</dbReference>
<evidence type="ECO:0000313" key="3">
    <source>
        <dbReference type="EMBL" id="EDS71435.1"/>
    </source>
</evidence>
<evidence type="ECO:0000313" key="4">
    <source>
        <dbReference type="Proteomes" id="UP000005178"/>
    </source>
</evidence>
<sequence length="385" mass="44098">MTINIKKLWKIWKAWNLTKTMRDRRYIMKFIHTADLHLGSSFLSSSFDKNTAKERREDLFKAFNKLIAACKKREADLLLIAGDLFEDELVRASDVNRIIDGFKMIPEVKVVIAAGNHDYIHEKSFYKLLTFPKNVTIFDSDTLDKIEFDDINTCVYGLSFLKKHYEEDILEVPELDYSKNNILVLHCDAISKASDYLPIDKNKLADSGFDYCALGHIHKSVKLSNNSVYPGSLEPLDFSETGYHGYIYGEIVDKKVGVKLIKSNIKQFVSLDVNVTSMESLEEIINVIKTEAKIGLDKFLFRVNIEGTLSDLVKMEDIKTRLNEEFYYIEVIDSTTVDYNIAKIYAENKDNVIGHYMKALKGKDDEIDMEALYLGLDALLNEGAK</sequence>
<keyword evidence="4" id="KW-1185">Reference proteome</keyword>
<organism evidence="3 4">
    <name type="scientific">Anaerofustis stercorihominis DSM 17244</name>
    <dbReference type="NCBI Taxonomy" id="445971"/>
    <lineage>
        <taxon>Bacteria</taxon>
        <taxon>Bacillati</taxon>
        <taxon>Bacillota</taxon>
        <taxon>Clostridia</taxon>
        <taxon>Eubacteriales</taxon>
        <taxon>Eubacteriaceae</taxon>
        <taxon>Anaerofustis</taxon>
    </lineage>
</organism>
<dbReference type="Gene3D" id="3.60.21.10">
    <property type="match status" value="1"/>
</dbReference>
<dbReference type="OrthoDB" id="9773856at2"/>
<keyword evidence="3" id="KW-0269">Exonuclease</keyword>
<accession>B1CAY8</accession>
<feature type="domain" description="Calcineurin-like phosphoesterase" evidence="2">
    <location>
        <begin position="28"/>
        <end position="219"/>
    </location>
</feature>
<dbReference type="CDD" id="cd00840">
    <property type="entry name" value="MPP_Mre11_N"/>
    <property type="match status" value="1"/>
</dbReference>
<name>B1CAY8_9FIRM</name>
<dbReference type="GO" id="GO:0004527">
    <property type="term" value="F:exonuclease activity"/>
    <property type="evidence" value="ECO:0007669"/>
    <property type="project" value="UniProtKB-KW"/>
</dbReference>
<dbReference type="SUPFAM" id="SSF56300">
    <property type="entry name" value="Metallo-dependent phosphatases"/>
    <property type="match status" value="1"/>
</dbReference>
<gene>
    <name evidence="3" type="primary">sbcD</name>
    <name evidence="3" type="ORF">ANASTE_01137</name>
</gene>
<reference evidence="3" key="1">
    <citation type="submission" date="2008-01" db="EMBL/GenBank/DDBJ databases">
        <authorList>
            <person name="Fulton L."/>
            <person name="Clifton S."/>
            <person name="Fulton B."/>
            <person name="Xu J."/>
            <person name="Minx P."/>
            <person name="Pepin K.H."/>
            <person name="Johnson M."/>
            <person name="Thiruvilangam P."/>
            <person name="Bhonagiri V."/>
            <person name="Nash W.E."/>
            <person name="Mardis E.R."/>
            <person name="Wilson R.K."/>
        </authorList>
    </citation>
    <scope>NUCLEOTIDE SEQUENCE [LARGE SCALE GENOMIC DNA]</scope>
    <source>
        <strain evidence="3">DSM 17244</strain>
    </source>
</reference>
<dbReference type="Proteomes" id="UP000005178">
    <property type="component" value="Unassembled WGS sequence"/>
</dbReference>
<comment type="caution">
    <text evidence="3">The sequence shown here is derived from an EMBL/GenBank/DDBJ whole genome shotgun (WGS) entry which is preliminary data.</text>
</comment>
<dbReference type="eggNOG" id="COG0420">
    <property type="taxonomic scope" value="Bacteria"/>
</dbReference>
<dbReference type="InterPro" id="IPR050535">
    <property type="entry name" value="DNA_Repair-Maintenance_Comp"/>
</dbReference>
<dbReference type="EMBL" id="ABIL02000006">
    <property type="protein sequence ID" value="EDS71435.1"/>
    <property type="molecule type" value="Genomic_DNA"/>
</dbReference>
<dbReference type="InterPro" id="IPR004843">
    <property type="entry name" value="Calcineurin-like_PHP"/>
</dbReference>
<proteinExistence type="predicted"/>
<keyword evidence="1" id="KW-0378">Hydrolase</keyword>
<evidence type="ECO:0000259" key="2">
    <source>
        <dbReference type="Pfam" id="PF00149"/>
    </source>
</evidence>
<dbReference type="STRING" id="445971.ANASTE_01137"/>
<protein>
    <submittedName>
        <fullName evidence="3">Exonuclease SbcCD, D subunit</fullName>
    </submittedName>
</protein>
<dbReference type="HOGENOM" id="CLU_026621_0_1_9"/>
<dbReference type="InterPro" id="IPR041796">
    <property type="entry name" value="Mre11_N"/>
</dbReference>
<dbReference type="PANTHER" id="PTHR30337">
    <property type="entry name" value="COMPONENT OF ATP-DEPENDENT DSDNA EXONUCLEASE"/>
    <property type="match status" value="1"/>
</dbReference>